<evidence type="ECO:0008006" key="3">
    <source>
        <dbReference type="Google" id="ProtNLM"/>
    </source>
</evidence>
<dbReference type="InterPro" id="IPR014469">
    <property type="entry name" value="DUF2271"/>
</dbReference>
<organism evidence="1 2">
    <name type="scientific">Calidithermus roseus</name>
    <dbReference type="NCBI Taxonomy" id="1644118"/>
    <lineage>
        <taxon>Bacteria</taxon>
        <taxon>Thermotogati</taxon>
        <taxon>Deinococcota</taxon>
        <taxon>Deinococci</taxon>
        <taxon>Thermales</taxon>
        <taxon>Thermaceae</taxon>
        <taxon>Calidithermus</taxon>
    </lineage>
</organism>
<sequence length="181" mass="20394">MKRFISRRSFIYRATGLALTLWVGRSLAQAPKLPAGMKLDITFEIVAPGGFRYRPPYVAVWIENAQGLPLRTLALWFEQSSKGARYLRELRRWAGENSSLPETVSGPTRMPGRYTLSWDGKDDKGNLVAQGDYYVCIEMAREHGPYELFREKLTLGSTPLNRSYPGEGELKGVTLSYGKQG</sequence>
<dbReference type="RefSeq" id="WP_119276548.1">
    <property type="nucleotide sequence ID" value="NZ_QWLA01000017.1"/>
</dbReference>
<dbReference type="PROSITE" id="PS51318">
    <property type="entry name" value="TAT"/>
    <property type="match status" value="1"/>
</dbReference>
<accession>A0A399EZC7</accession>
<dbReference type="AlphaFoldDB" id="A0A399EZC7"/>
<dbReference type="Proteomes" id="UP000265341">
    <property type="component" value="Unassembled WGS sequence"/>
</dbReference>
<dbReference type="OrthoDB" id="195316at2"/>
<dbReference type="InterPro" id="IPR006311">
    <property type="entry name" value="TAT_signal"/>
</dbReference>
<reference evidence="1 2" key="1">
    <citation type="submission" date="2018-08" db="EMBL/GenBank/DDBJ databases">
        <title>Meiothermus roseus NBRC 110900 genome sequencing project.</title>
        <authorList>
            <person name="Da Costa M.S."/>
            <person name="Albuquerque L."/>
            <person name="Raposo P."/>
            <person name="Froufe H.J.C."/>
            <person name="Barroso C.S."/>
            <person name="Egas C."/>
        </authorList>
    </citation>
    <scope>NUCLEOTIDE SEQUENCE [LARGE SCALE GENOMIC DNA]</scope>
    <source>
        <strain evidence="1 2">NBRC 110900</strain>
    </source>
</reference>
<name>A0A399EZC7_9DEIN</name>
<keyword evidence="2" id="KW-1185">Reference proteome</keyword>
<comment type="caution">
    <text evidence="1">The sequence shown here is derived from an EMBL/GenBank/DDBJ whole genome shotgun (WGS) entry which is preliminary data.</text>
</comment>
<dbReference type="Gene3D" id="2.60.40.4070">
    <property type="match status" value="1"/>
</dbReference>
<proteinExistence type="predicted"/>
<dbReference type="EMBL" id="QWLA01000017">
    <property type="protein sequence ID" value="RIH87671.1"/>
    <property type="molecule type" value="Genomic_DNA"/>
</dbReference>
<dbReference type="Pfam" id="PF10029">
    <property type="entry name" value="DUF2271"/>
    <property type="match status" value="1"/>
</dbReference>
<gene>
    <name evidence="1" type="ORF">Mrose_01228</name>
</gene>
<evidence type="ECO:0000313" key="1">
    <source>
        <dbReference type="EMBL" id="RIH87671.1"/>
    </source>
</evidence>
<evidence type="ECO:0000313" key="2">
    <source>
        <dbReference type="Proteomes" id="UP000265341"/>
    </source>
</evidence>
<dbReference type="PIRSF" id="PIRSF014995">
    <property type="entry name" value="UCP014995"/>
    <property type="match status" value="1"/>
</dbReference>
<protein>
    <recommendedName>
        <fullName evidence="3">DUF2271 domain-containing protein</fullName>
    </recommendedName>
</protein>